<dbReference type="GO" id="GO:0061617">
    <property type="term" value="C:MICOS complex"/>
    <property type="evidence" value="ECO:0007669"/>
    <property type="project" value="UniProtKB-UniRule"/>
</dbReference>
<comment type="subcellular location">
    <subcellularLocation>
        <location evidence="1 8">Mitochondrion inner membrane</location>
        <topology evidence="1 8">Single-pass membrane protein</topology>
    </subcellularLocation>
</comment>
<evidence type="ECO:0000256" key="4">
    <source>
        <dbReference type="ARBA" id="ARBA00022792"/>
    </source>
</evidence>
<keyword evidence="7" id="KW-0472">Membrane</keyword>
<dbReference type="OrthoDB" id="5948578at2759"/>
<dbReference type="GO" id="GO:0042407">
    <property type="term" value="P:cristae formation"/>
    <property type="evidence" value="ECO:0007669"/>
    <property type="project" value="TreeGrafter"/>
</dbReference>
<dbReference type="PANTHER" id="PTHR31816">
    <property type="entry name" value="MICOS COMPLEX SUBUNIT MIC13"/>
    <property type="match status" value="1"/>
</dbReference>
<keyword evidence="4 8" id="KW-0999">Mitochondrion inner membrane</keyword>
<keyword evidence="3" id="KW-0812">Transmembrane</keyword>
<evidence type="ECO:0000256" key="7">
    <source>
        <dbReference type="ARBA" id="ARBA00023136"/>
    </source>
</evidence>
<evidence type="ECO:0000256" key="5">
    <source>
        <dbReference type="ARBA" id="ARBA00022989"/>
    </source>
</evidence>
<evidence type="ECO:0000313" key="10">
    <source>
        <dbReference type="Proteomes" id="UP000625711"/>
    </source>
</evidence>
<dbReference type="EMBL" id="JAACXV010000040">
    <property type="protein sequence ID" value="KAF7285944.1"/>
    <property type="molecule type" value="Genomic_DNA"/>
</dbReference>
<dbReference type="Pfam" id="PF15884">
    <property type="entry name" value="QIL1"/>
    <property type="match status" value="1"/>
</dbReference>
<evidence type="ECO:0000256" key="3">
    <source>
        <dbReference type="ARBA" id="ARBA00022692"/>
    </source>
</evidence>
<evidence type="ECO:0000256" key="6">
    <source>
        <dbReference type="ARBA" id="ARBA00023128"/>
    </source>
</evidence>
<reference evidence="9" key="1">
    <citation type="submission" date="2020-08" db="EMBL/GenBank/DDBJ databases">
        <title>Genome sequencing and assembly of the red palm weevil Rhynchophorus ferrugineus.</title>
        <authorList>
            <person name="Dias G.B."/>
            <person name="Bergman C.M."/>
            <person name="Manee M."/>
        </authorList>
    </citation>
    <scope>NUCLEOTIDE SEQUENCE</scope>
    <source>
        <strain evidence="9">AA-2017</strain>
        <tissue evidence="9">Whole larva</tissue>
    </source>
</reference>
<sequence length="228" mass="25859">MTSPKNKENCIKKSNVLVYKQPTGQRVTRPEECAPKLKIPICKPKPKRIKICTGSELRKMCPPQVCPKDLPKKKPNGFMKFLGFGAKSILAASLVYVTYDMGIWGNGDDTQDLYYSACTAFKAPQPRKNDKWDPPSCEAESDLFTHPRYDPYARCNVPPLSAETSYLLFQRYWNIAVQNVFSGIANFPSNIIERVTNATKAKEKEENVCVPVNQLDAEDQKKILSRYK</sequence>
<keyword evidence="5" id="KW-1133">Transmembrane helix</keyword>
<keyword evidence="6 8" id="KW-0496">Mitochondrion</keyword>
<name>A0A834MNM9_RHYFE</name>
<comment type="caution">
    <text evidence="9">The sequence shown here is derived from an EMBL/GenBank/DDBJ whole genome shotgun (WGS) entry which is preliminary data.</text>
</comment>
<proteinExistence type="inferred from homology"/>
<dbReference type="InterPro" id="IPR026769">
    <property type="entry name" value="Mic13"/>
</dbReference>
<dbReference type="Proteomes" id="UP000625711">
    <property type="component" value="Unassembled WGS sequence"/>
</dbReference>
<comment type="subunit">
    <text evidence="8">Component of the mitochondrial contact site and cristae organizing system (MICOS) complex.</text>
</comment>
<evidence type="ECO:0000256" key="1">
    <source>
        <dbReference type="ARBA" id="ARBA00004434"/>
    </source>
</evidence>
<dbReference type="PANTHER" id="PTHR31816:SF3">
    <property type="entry name" value="MICOS COMPLEX SUBUNIT MIC13"/>
    <property type="match status" value="1"/>
</dbReference>
<dbReference type="AlphaFoldDB" id="A0A834MNM9"/>
<comment type="function">
    <text evidence="8">Component of the MICOS complex, a large protein complex of the mitochondrial inner membrane that plays crucial roles in the maintenance of crista junctions, inner membrane architecture, and formation of contact sites to the outer membrane.</text>
</comment>
<accession>A0A834MNM9</accession>
<evidence type="ECO:0000256" key="2">
    <source>
        <dbReference type="ARBA" id="ARBA00006771"/>
    </source>
</evidence>
<evidence type="ECO:0000256" key="8">
    <source>
        <dbReference type="RuleBase" id="RU363009"/>
    </source>
</evidence>
<evidence type="ECO:0000313" key="9">
    <source>
        <dbReference type="EMBL" id="KAF7285944.1"/>
    </source>
</evidence>
<organism evidence="9 10">
    <name type="scientific">Rhynchophorus ferrugineus</name>
    <name type="common">Red palm weevil</name>
    <name type="synonym">Curculio ferrugineus</name>
    <dbReference type="NCBI Taxonomy" id="354439"/>
    <lineage>
        <taxon>Eukaryota</taxon>
        <taxon>Metazoa</taxon>
        <taxon>Ecdysozoa</taxon>
        <taxon>Arthropoda</taxon>
        <taxon>Hexapoda</taxon>
        <taxon>Insecta</taxon>
        <taxon>Pterygota</taxon>
        <taxon>Neoptera</taxon>
        <taxon>Endopterygota</taxon>
        <taxon>Coleoptera</taxon>
        <taxon>Polyphaga</taxon>
        <taxon>Cucujiformia</taxon>
        <taxon>Curculionidae</taxon>
        <taxon>Dryophthorinae</taxon>
        <taxon>Rhynchophorus</taxon>
    </lineage>
</organism>
<dbReference type="GO" id="GO:0044284">
    <property type="term" value="C:mitochondrial crista junction"/>
    <property type="evidence" value="ECO:0007669"/>
    <property type="project" value="TreeGrafter"/>
</dbReference>
<gene>
    <name evidence="9" type="ORF">GWI33_008916</name>
</gene>
<comment type="similarity">
    <text evidence="2 8">Belongs to the MICOS complex subunit Mic13 family.</text>
</comment>
<protein>
    <recommendedName>
        <fullName evidence="8">MICOS complex subunit MIC13</fullName>
    </recommendedName>
</protein>
<keyword evidence="10" id="KW-1185">Reference proteome</keyword>